<comment type="caution">
    <text evidence="1">The sequence shown here is derived from an EMBL/GenBank/DDBJ whole genome shotgun (WGS) entry which is preliminary data.</text>
</comment>
<dbReference type="Proteomes" id="UP001165122">
    <property type="component" value="Unassembled WGS sequence"/>
</dbReference>
<protein>
    <submittedName>
        <fullName evidence="1">Uncharacterized protein</fullName>
    </submittedName>
</protein>
<name>A0A9W7EJX7_9STRA</name>
<reference evidence="2" key="1">
    <citation type="journal article" date="2023" name="Commun. Biol.">
        <title>Genome analysis of Parmales, the sister group of diatoms, reveals the evolutionary specialization of diatoms from phago-mixotrophs to photoautotrophs.</title>
        <authorList>
            <person name="Ban H."/>
            <person name="Sato S."/>
            <person name="Yoshikawa S."/>
            <person name="Yamada K."/>
            <person name="Nakamura Y."/>
            <person name="Ichinomiya M."/>
            <person name="Sato N."/>
            <person name="Blanc-Mathieu R."/>
            <person name="Endo H."/>
            <person name="Kuwata A."/>
            <person name="Ogata H."/>
        </authorList>
    </citation>
    <scope>NUCLEOTIDE SEQUENCE [LARGE SCALE GENOMIC DNA]</scope>
    <source>
        <strain evidence="2">NIES 3700</strain>
    </source>
</reference>
<proteinExistence type="predicted"/>
<dbReference type="OrthoDB" id="10678384at2759"/>
<dbReference type="AlphaFoldDB" id="A0A9W7EJX7"/>
<evidence type="ECO:0000313" key="1">
    <source>
        <dbReference type="EMBL" id="GMH80630.1"/>
    </source>
</evidence>
<keyword evidence="2" id="KW-1185">Reference proteome</keyword>
<organism evidence="1 2">
    <name type="scientific">Triparma laevis f. longispina</name>
    <dbReference type="NCBI Taxonomy" id="1714387"/>
    <lineage>
        <taxon>Eukaryota</taxon>
        <taxon>Sar</taxon>
        <taxon>Stramenopiles</taxon>
        <taxon>Ochrophyta</taxon>
        <taxon>Bolidophyceae</taxon>
        <taxon>Parmales</taxon>
        <taxon>Triparmaceae</taxon>
        <taxon>Triparma</taxon>
    </lineage>
</organism>
<dbReference type="EMBL" id="BRXW01001010">
    <property type="protein sequence ID" value="GMH80630.1"/>
    <property type="molecule type" value="Genomic_DNA"/>
</dbReference>
<evidence type="ECO:0000313" key="2">
    <source>
        <dbReference type="Proteomes" id="UP001165122"/>
    </source>
</evidence>
<accession>A0A9W7EJX7</accession>
<sequence>MATTHNYTHDMLERMVNVEHSVNDLVWADLSGTKDWKDLPPWPATILTLTPPTIIFADSSTLPVSPLRLLPFTSFPTDPSDLDSTGAPYQTLEPFGTFKNDIFNPSVPYTELVTTIIDNVVQEIWNKNPTRVKGSLEFVVKFVEIATCVALHHAGGPKYVQSAGIQVNHPFPITMFQDEVKAHSIIGKRGGIYETLFLNIALHFIAKTKREGRGGDCCNVLKRHRTLFSLWDFDLTDSYVYGGPKDIKCNSARNPFVGYMIEFVVGERFSISELAARLTEAMLSEQKGALFLGNKKAVDPSKYKFYHAEPLPRNDDMGADYSSIVPSICILLTILQYRAETGNITQVVCPKASAMALAMELLLLLAAHDHAFAFDFDIGIKRVEDWSEVICDPKKAGSWFNVLANFCAGRLLASMATSKITGEGIGAAIALPEGLRGKFAVKVMEFVNKSIMVKCKGGEDAFQVLNAPNSRFLKDLRVLKGALEKETLTPALVRLNLLSLRLLIFWRS</sequence>
<gene>
    <name evidence="1" type="ORF">TrLO_g5020</name>
</gene>